<reference evidence="3" key="1">
    <citation type="journal article" date="2023" name="Mol. Phylogenet. Evol.">
        <title>Genome-scale phylogeny and comparative genomics of the fungal order Sordariales.</title>
        <authorList>
            <person name="Hensen N."/>
            <person name="Bonometti L."/>
            <person name="Westerberg I."/>
            <person name="Brannstrom I.O."/>
            <person name="Guillou S."/>
            <person name="Cros-Aarteil S."/>
            <person name="Calhoun S."/>
            <person name="Haridas S."/>
            <person name="Kuo A."/>
            <person name="Mondo S."/>
            <person name="Pangilinan J."/>
            <person name="Riley R."/>
            <person name="LaButti K."/>
            <person name="Andreopoulos B."/>
            <person name="Lipzen A."/>
            <person name="Chen C."/>
            <person name="Yan M."/>
            <person name="Daum C."/>
            <person name="Ng V."/>
            <person name="Clum A."/>
            <person name="Steindorff A."/>
            <person name="Ohm R.A."/>
            <person name="Martin F."/>
            <person name="Silar P."/>
            <person name="Natvig D.O."/>
            <person name="Lalanne C."/>
            <person name="Gautier V."/>
            <person name="Ament-Velasquez S.L."/>
            <person name="Kruys A."/>
            <person name="Hutchinson M.I."/>
            <person name="Powell A.J."/>
            <person name="Barry K."/>
            <person name="Miller A.N."/>
            <person name="Grigoriev I.V."/>
            <person name="Debuchy R."/>
            <person name="Gladieux P."/>
            <person name="Hiltunen Thoren M."/>
            <person name="Johannesson H."/>
        </authorList>
    </citation>
    <scope>NUCLEOTIDE SEQUENCE</scope>
    <source>
        <strain evidence="3">CBS 232.78</strain>
    </source>
</reference>
<dbReference type="SUPFAM" id="SSF52540">
    <property type="entry name" value="P-loop containing nucleoside triphosphate hydrolases"/>
    <property type="match status" value="1"/>
</dbReference>
<dbReference type="EMBL" id="JAULSW010000005">
    <property type="protein sequence ID" value="KAK3381845.1"/>
    <property type="molecule type" value="Genomic_DNA"/>
</dbReference>
<dbReference type="GO" id="GO:1990275">
    <property type="term" value="F:preribosome binding"/>
    <property type="evidence" value="ECO:0007669"/>
    <property type="project" value="TreeGrafter"/>
</dbReference>
<dbReference type="CDD" id="cd19481">
    <property type="entry name" value="RecA-like_protease"/>
    <property type="match status" value="1"/>
</dbReference>
<organism evidence="3 4">
    <name type="scientific">Podospora didyma</name>
    <dbReference type="NCBI Taxonomy" id="330526"/>
    <lineage>
        <taxon>Eukaryota</taxon>
        <taxon>Fungi</taxon>
        <taxon>Dikarya</taxon>
        <taxon>Ascomycota</taxon>
        <taxon>Pezizomycotina</taxon>
        <taxon>Sordariomycetes</taxon>
        <taxon>Sordariomycetidae</taxon>
        <taxon>Sordariales</taxon>
        <taxon>Podosporaceae</taxon>
        <taxon>Podospora</taxon>
    </lineage>
</organism>
<dbReference type="GO" id="GO:0042254">
    <property type="term" value="P:ribosome biogenesis"/>
    <property type="evidence" value="ECO:0007669"/>
    <property type="project" value="TreeGrafter"/>
</dbReference>
<dbReference type="GO" id="GO:0003723">
    <property type="term" value="F:RNA binding"/>
    <property type="evidence" value="ECO:0007669"/>
    <property type="project" value="TreeGrafter"/>
</dbReference>
<dbReference type="PANTHER" id="PTHR23077:SF132">
    <property type="entry name" value="ATP-DEPENDENT ZN PROTEASE"/>
    <property type="match status" value="1"/>
</dbReference>
<dbReference type="PANTHER" id="PTHR23077">
    <property type="entry name" value="AAA-FAMILY ATPASE"/>
    <property type="match status" value="1"/>
</dbReference>
<dbReference type="Pfam" id="PF00004">
    <property type="entry name" value="AAA"/>
    <property type="match status" value="1"/>
</dbReference>
<keyword evidence="4" id="KW-1185">Reference proteome</keyword>
<accession>A0AAE0NI24</accession>
<comment type="caution">
    <text evidence="3">The sequence shown here is derived from an EMBL/GenBank/DDBJ whole genome shotgun (WGS) entry which is preliminary data.</text>
</comment>
<dbReference type="InterPro" id="IPR027417">
    <property type="entry name" value="P-loop_NTPase"/>
</dbReference>
<dbReference type="AlphaFoldDB" id="A0AAE0NI24"/>
<dbReference type="Proteomes" id="UP001285441">
    <property type="component" value="Unassembled WGS sequence"/>
</dbReference>
<sequence length="482" mass="54313">MALSTLKAAATGSPDAAYEKFKEHYNQPVEDTDTAISIAVRQQYPSLKVVTCNASRHDIVGYAQAGNGKLTVIDPHSFHAIREFKTGREHSDFVTIEYGRPRVVYQSSSNDDDVADSVSGQGFSFDIKFGRYHYEWEGHEYLVYLVRGVTVNRSNDSFHILCEGSPDDGDPLVCKAIDRLLHATATWATTLGQETLVFNNGRWIKDPEVFRNVQSTSWDDVILEASMKASIVRDVQGFFDARDMYADLGVPWKRGIILHGEPGNGKTLSLSALMKSLSMREPPVPTLYIRSLERANGSQFAIENIFSKARSSAPCLLVLEDLDCLVFDRAKSYFLNEVDGLEANDGILIIATTNNLEKLDPALAHRPSRFDKKYHFPCPKEPERVLYCQTWRRTLLKRNVYTFPESLCEKIAEITEGFSYAYLKELFLSTLLRLAGEDIKGLEGEDIERPETLILWQYLLSEAKGLKDDMATRSNTTDNDSE</sequence>
<dbReference type="PROSITE" id="PS00674">
    <property type="entry name" value="AAA"/>
    <property type="match status" value="1"/>
</dbReference>
<dbReference type="GO" id="GO:0005634">
    <property type="term" value="C:nucleus"/>
    <property type="evidence" value="ECO:0007669"/>
    <property type="project" value="TreeGrafter"/>
</dbReference>
<keyword evidence="1" id="KW-0547">Nucleotide-binding</keyword>
<keyword evidence="1" id="KW-0067">ATP-binding</keyword>
<feature type="domain" description="ATPase AAA-type core" evidence="2">
    <location>
        <begin position="256"/>
        <end position="377"/>
    </location>
</feature>
<name>A0AAE0NI24_9PEZI</name>
<dbReference type="Gene3D" id="3.40.50.300">
    <property type="entry name" value="P-loop containing nucleotide triphosphate hydrolases"/>
    <property type="match status" value="1"/>
</dbReference>
<dbReference type="InterPro" id="IPR003960">
    <property type="entry name" value="ATPase_AAA_CS"/>
</dbReference>
<reference evidence="3" key="2">
    <citation type="submission" date="2023-06" db="EMBL/GenBank/DDBJ databases">
        <authorList>
            <consortium name="Lawrence Berkeley National Laboratory"/>
            <person name="Haridas S."/>
            <person name="Hensen N."/>
            <person name="Bonometti L."/>
            <person name="Westerberg I."/>
            <person name="Brannstrom I.O."/>
            <person name="Guillou S."/>
            <person name="Cros-Aarteil S."/>
            <person name="Calhoun S."/>
            <person name="Kuo A."/>
            <person name="Mondo S."/>
            <person name="Pangilinan J."/>
            <person name="Riley R."/>
            <person name="LaButti K."/>
            <person name="Andreopoulos B."/>
            <person name="Lipzen A."/>
            <person name="Chen C."/>
            <person name="Yanf M."/>
            <person name="Daum C."/>
            <person name="Ng V."/>
            <person name="Clum A."/>
            <person name="Steindorff A."/>
            <person name="Ohm R."/>
            <person name="Martin F."/>
            <person name="Silar P."/>
            <person name="Natvig D."/>
            <person name="Lalanne C."/>
            <person name="Gautier V."/>
            <person name="Ament-velasquez S.L."/>
            <person name="Kruys A."/>
            <person name="Hutchinson M.I."/>
            <person name="Powell A.J."/>
            <person name="Barry K."/>
            <person name="Miller A.N."/>
            <person name="Grigoriev I.V."/>
            <person name="Debuchy R."/>
            <person name="Gladieux P."/>
            <person name="Thoren M.H."/>
            <person name="Johannesson H."/>
        </authorList>
    </citation>
    <scope>NUCLEOTIDE SEQUENCE</scope>
    <source>
        <strain evidence="3">CBS 232.78</strain>
    </source>
</reference>
<evidence type="ECO:0000259" key="2">
    <source>
        <dbReference type="Pfam" id="PF00004"/>
    </source>
</evidence>
<evidence type="ECO:0000313" key="4">
    <source>
        <dbReference type="Proteomes" id="UP001285441"/>
    </source>
</evidence>
<proteinExistence type="inferred from homology"/>
<dbReference type="GO" id="GO:0016887">
    <property type="term" value="F:ATP hydrolysis activity"/>
    <property type="evidence" value="ECO:0007669"/>
    <property type="project" value="InterPro"/>
</dbReference>
<keyword evidence="3" id="KW-0378">Hydrolase</keyword>
<dbReference type="InterPro" id="IPR050168">
    <property type="entry name" value="AAA_ATPase_domain"/>
</dbReference>
<dbReference type="InterPro" id="IPR003959">
    <property type="entry name" value="ATPase_AAA_core"/>
</dbReference>
<evidence type="ECO:0000256" key="1">
    <source>
        <dbReference type="RuleBase" id="RU003651"/>
    </source>
</evidence>
<dbReference type="GO" id="GO:0005524">
    <property type="term" value="F:ATP binding"/>
    <property type="evidence" value="ECO:0007669"/>
    <property type="project" value="UniProtKB-KW"/>
</dbReference>
<protein>
    <submittedName>
        <fullName evidence="3">P-loop containing nucleoside triphosphate hydrolase protein</fullName>
    </submittedName>
</protein>
<evidence type="ECO:0000313" key="3">
    <source>
        <dbReference type="EMBL" id="KAK3381845.1"/>
    </source>
</evidence>
<gene>
    <name evidence="3" type="ORF">B0H63DRAFT_502149</name>
</gene>
<comment type="similarity">
    <text evidence="1">Belongs to the AAA ATPase family.</text>
</comment>